<organism evidence="3 4">
    <name type="scientific">Aplosporella prunicola CBS 121167</name>
    <dbReference type="NCBI Taxonomy" id="1176127"/>
    <lineage>
        <taxon>Eukaryota</taxon>
        <taxon>Fungi</taxon>
        <taxon>Dikarya</taxon>
        <taxon>Ascomycota</taxon>
        <taxon>Pezizomycotina</taxon>
        <taxon>Dothideomycetes</taxon>
        <taxon>Dothideomycetes incertae sedis</taxon>
        <taxon>Botryosphaeriales</taxon>
        <taxon>Aplosporellaceae</taxon>
        <taxon>Aplosporella</taxon>
    </lineage>
</organism>
<dbReference type="Proteomes" id="UP000799438">
    <property type="component" value="Unassembled WGS sequence"/>
</dbReference>
<keyword evidence="2" id="KW-0812">Transmembrane</keyword>
<gene>
    <name evidence="3" type="ORF">K452DRAFT_310212</name>
</gene>
<dbReference type="RefSeq" id="XP_033395544.1">
    <property type="nucleotide sequence ID" value="XM_033543313.1"/>
</dbReference>
<dbReference type="AlphaFoldDB" id="A0A6A6BBH2"/>
<evidence type="ECO:0008006" key="5">
    <source>
        <dbReference type="Google" id="ProtNLM"/>
    </source>
</evidence>
<dbReference type="EMBL" id="ML995491">
    <property type="protein sequence ID" value="KAF2139831.1"/>
    <property type="molecule type" value="Genomic_DNA"/>
</dbReference>
<evidence type="ECO:0000313" key="4">
    <source>
        <dbReference type="Proteomes" id="UP000799438"/>
    </source>
</evidence>
<proteinExistence type="predicted"/>
<evidence type="ECO:0000256" key="2">
    <source>
        <dbReference type="SAM" id="Phobius"/>
    </source>
</evidence>
<name>A0A6A6BBH2_9PEZI</name>
<evidence type="ECO:0000313" key="3">
    <source>
        <dbReference type="EMBL" id="KAF2139831.1"/>
    </source>
</evidence>
<dbReference type="GeneID" id="54300810"/>
<keyword evidence="4" id="KW-1185">Reference proteome</keyword>
<dbReference type="OrthoDB" id="5296155at2759"/>
<accession>A0A6A6BBH2</accession>
<reference evidence="3" key="1">
    <citation type="journal article" date="2020" name="Stud. Mycol.">
        <title>101 Dothideomycetes genomes: a test case for predicting lifestyles and emergence of pathogens.</title>
        <authorList>
            <person name="Haridas S."/>
            <person name="Albert R."/>
            <person name="Binder M."/>
            <person name="Bloem J."/>
            <person name="Labutti K."/>
            <person name="Salamov A."/>
            <person name="Andreopoulos B."/>
            <person name="Baker S."/>
            <person name="Barry K."/>
            <person name="Bills G."/>
            <person name="Bluhm B."/>
            <person name="Cannon C."/>
            <person name="Castanera R."/>
            <person name="Culley D."/>
            <person name="Daum C."/>
            <person name="Ezra D."/>
            <person name="Gonzalez J."/>
            <person name="Henrissat B."/>
            <person name="Kuo A."/>
            <person name="Liang C."/>
            <person name="Lipzen A."/>
            <person name="Lutzoni F."/>
            <person name="Magnuson J."/>
            <person name="Mondo S."/>
            <person name="Nolan M."/>
            <person name="Ohm R."/>
            <person name="Pangilinan J."/>
            <person name="Park H.-J."/>
            <person name="Ramirez L."/>
            <person name="Alfaro M."/>
            <person name="Sun H."/>
            <person name="Tritt A."/>
            <person name="Yoshinaga Y."/>
            <person name="Zwiers L.-H."/>
            <person name="Turgeon B."/>
            <person name="Goodwin S."/>
            <person name="Spatafora J."/>
            <person name="Crous P."/>
            <person name="Grigoriev I."/>
        </authorList>
    </citation>
    <scope>NUCLEOTIDE SEQUENCE</scope>
    <source>
        <strain evidence="3">CBS 121167</strain>
    </source>
</reference>
<feature type="compositionally biased region" description="Polar residues" evidence="1">
    <location>
        <begin position="144"/>
        <end position="153"/>
    </location>
</feature>
<keyword evidence="2" id="KW-0472">Membrane</keyword>
<sequence length="361" mass="39444">MGFLGRVFGRRQLPVPVDKRISTPAGRRLSSIMEGTEKQSNRRSAKTAFVEVNETPKPPANAIYWSAAWSEGPPVRRESKLEVLKDHARKRWSRKRIIIIATILVVAIIALAVGLAVGLNNSNSSTSDSTTDNDESSTTDNSSPTASGDTAVASTTDADFPVGTYSFTTFLDTVTTDCTSNVDAWSCWPYTIYNKDKDEAMTTFNWVVSGDTGGYQISSSKDDPLSLSFSNVDMNLYSEGEDSERYTFQFTMDKTVVPSSALTDDGSSSVCYFNSTTFTAYLYTKMAKGYPTSKQPANTTNEAWPYAFRAEQSIAGGDNVPICYKTTDGEIGEQITDTLEAEGASTLCSCLYRNYLTTSES</sequence>
<feature type="region of interest" description="Disordered" evidence="1">
    <location>
        <begin position="122"/>
        <end position="153"/>
    </location>
</feature>
<keyword evidence="2" id="KW-1133">Transmembrane helix</keyword>
<evidence type="ECO:0000256" key="1">
    <source>
        <dbReference type="SAM" id="MobiDB-lite"/>
    </source>
</evidence>
<feature type="transmembrane region" description="Helical" evidence="2">
    <location>
        <begin position="97"/>
        <end position="119"/>
    </location>
</feature>
<protein>
    <recommendedName>
        <fullName evidence="5">Tat pathway signal sequence</fullName>
    </recommendedName>
</protein>